<name>A0A0S4J1I8_BODSA</name>
<accession>A0A0S4J1I8</accession>
<dbReference type="EMBL" id="CYKH01001073">
    <property type="protein sequence ID" value="CUG81870.1"/>
    <property type="molecule type" value="Genomic_DNA"/>
</dbReference>
<feature type="non-terminal residue" evidence="1">
    <location>
        <position position="326"/>
    </location>
</feature>
<dbReference type="AlphaFoldDB" id="A0A0S4J1I8"/>
<dbReference type="Proteomes" id="UP000051952">
    <property type="component" value="Unassembled WGS sequence"/>
</dbReference>
<evidence type="ECO:0000313" key="1">
    <source>
        <dbReference type="EMBL" id="CUG81870.1"/>
    </source>
</evidence>
<gene>
    <name evidence="1" type="ORF">BSAL_86860</name>
</gene>
<keyword evidence="2" id="KW-1185">Reference proteome</keyword>
<organism evidence="1 2">
    <name type="scientific">Bodo saltans</name>
    <name type="common">Flagellated protozoan</name>
    <dbReference type="NCBI Taxonomy" id="75058"/>
    <lineage>
        <taxon>Eukaryota</taxon>
        <taxon>Discoba</taxon>
        <taxon>Euglenozoa</taxon>
        <taxon>Kinetoplastea</taxon>
        <taxon>Metakinetoplastina</taxon>
        <taxon>Eubodonida</taxon>
        <taxon>Bodonidae</taxon>
        <taxon>Bodo</taxon>
    </lineage>
</organism>
<protein>
    <submittedName>
        <fullName evidence="1">Uncharacterized protein</fullName>
    </submittedName>
</protein>
<sequence length="326" mass="35693">MSSLLCCDCQERKFFRFSMMNATYECNSIFRANWSLQETSSTLALSNGDPVNGILCNVNLHVERLDPITQTPITSPFVNGTCSLLRTNGAPSGFGSACYAHQVFTTCTDLNGAAQVYIPKKWQKNLNSDEIHLVVLDRPVAKLSSCQENFFFVPFDPSRPSQLCEWPAHQISVNGFSQTVTPSWSVTVTVGDGCAVLDMSFEYNVGTFRTHVNNAQIAVPGKTCLLLADTNIGWCKQFFCTQEATAIHITELEKNVKERKRNVNALLEACGVLDGKAPASAPELMTELLGWHEALVSADGAATNENTAVAFLDCLRSRITLSQCGV</sequence>
<evidence type="ECO:0000313" key="2">
    <source>
        <dbReference type="Proteomes" id="UP000051952"/>
    </source>
</evidence>
<dbReference type="VEuPathDB" id="TriTrypDB:BSAL_86860"/>
<reference evidence="2" key="1">
    <citation type="submission" date="2015-09" db="EMBL/GenBank/DDBJ databases">
        <authorList>
            <consortium name="Pathogen Informatics"/>
        </authorList>
    </citation>
    <scope>NUCLEOTIDE SEQUENCE [LARGE SCALE GENOMIC DNA]</scope>
    <source>
        <strain evidence="2">Lake Konstanz</strain>
    </source>
</reference>
<proteinExistence type="predicted"/>